<protein>
    <submittedName>
        <fullName evidence="2">Jg20638 protein</fullName>
    </submittedName>
</protein>
<feature type="region of interest" description="Disordered" evidence="1">
    <location>
        <begin position="25"/>
        <end position="92"/>
    </location>
</feature>
<evidence type="ECO:0000313" key="3">
    <source>
        <dbReference type="Proteomes" id="UP000838756"/>
    </source>
</evidence>
<organism evidence="2 3">
    <name type="scientific">Pararge aegeria aegeria</name>
    <dbReference type="NCBI Taxonomy" id="348720"/>
    <lineage>
        <taxon>Eukaryota</taxon>
        <taxon>Metazoa</taxon>
        <taxon>Ecdysozoa</taxon>
        <taxon>Arthropoda</taxon>
        <taxon>Hexapoda</taxon>
        <taxon>Insecta</taxon>
        <taxon>Pterygota</taxon>
        <taxon>Neoptera</taxon>
        <taxon>Endopterygota</taxon>
        <taxon>Lepidoptera</taxon>
        <taxon>Glossata</taxon>
        <taxon>Ditrysia</taxon>
        <taxon>Papilionoidea</taxon>
        <taxon>Nymphalidae</taxon>
        <taxon>Satyrinae</taxon>
        <taxon>Satyrini</taxon>
        <taxon>Parargina</taxon>
        <taxon>Pararge</taxon>
    </lineage>
</organism>
<name>A0A8S4RHT6_9NEOP</name>
<dbReference type="Proteomes" id="UP000838756">
    <property type="component" value="Unassembled WGS sequence"/>
</dbReference>
<dbReference type="AlphaFoldDB" id="A0A8S4RHT6"/>
<accession>A0A8S4RHT6</accession>
<comment type="caution">
    <text evidence="2">The sequence shown here is derived from an EMBL/GenBank/DDBJ whole genome shotgun (WGS) entry which is preliminary data.</text>
</comment>
<gene>
    <name evidence="2" type="primary">jg20638</name>
    <name evidence="2" type="ORF">PAEG_LOCUS12933</name>
</gene>
<feature type="compositionally biased region" description="Polar residues" evidence="1">
    <location>
        <begin position="72"/>
        <end position="82"/>
    </location>
</feature>
<sequence>MERIMFRVSLRDRIRKEGILRRISTNNSRSRKVKVSVGGAHSSENQLTLGSQGAGMEPHTDKRSVGADNPPLNGQMTSSESQGAAGGTRHVF</sequence>
<keyword evidence="3" id="KW-1185">Reference proteome</keyword>
<feature type="compositionally biased region" description="Polar residues" evidence="1">
    <location>
        <begin position="42"/>
        <end position="51"/>
    </location>
</feature>
<evidence type="ECO:0000313" key="2">
    <source>
        <dbReference type="EMBL" id="CAH2235263.1"/>
    </source>
</evidence>
<reference evidence="2" key="1">
    <citation type="submission" date="2022-03" db="EMBL/GenBank/DDBJ databases">
        <authorList>
            <person name="Lindestad O."/>
        </authorList>
    </citation>
    <scope>NUCLEOTIDE SEQUENCE</scope>
</reference>
<proteinExistence type="predicted"/>
<dbReference type="EMBL" id="CAKXAJ010025119">
    <property type="protein sequence ID" value="CAH2235263.1"/>
    <property type="molecule type" value="Genomic_DNA"/>
</dbReference>
<evidence type="ECO:0000256" key="1">
    <source>
        <dbReference type="SAM" id="MobiDB-lite"/>
    </source>
</evidence>